<sequence>MVIVQRVVVRWGKQGRGAAEATRRRALPEAFPLPSSLPEGPLVLHDVTLDEAGGYAPVARVVAHPLPHWTAGLRLSPTPAAEGDLRIRVERMPVGASYPRHRRAGRIFLLTPGQRARYRANFRFTGCQCAAAWHFEQWTVGIGHTTPSPDLFLAGGFDAEVDDRVSLYGGR</sequence>
<comment type="caution">
    <text evidence="1">The sequence shown here is derived from an EMBL/GenBank/DDBJ whole genome shotgun (WGS) entry which is preliminary data.</text>
</comment>
<reference evidence="2" key="1">
    <citation type="journal article" date="2019" name="Int. J. Syst. Evol. Microbiol.">
        <title>The Global Catalogue of Microorganisms (GCM) 10K type strain sequencing project: providing services to taxonomists for standard genome sequencing and annotation.</title>
        <authorList>
            <consortium name="The Broad Institute Genomics Platform"/>
            <consortium name="The Broad Institute Genome Sequencing Center for Infectious Disease"/>
            <person name="Wu L."/>
            <person name="Ma J."/>
        </authorList>
    </citation>
    <scope>NUCLEOTIDE SEQUENCE [LARGE SCALE GENOMIC DNA]</scope>
    <source>
        <strain evidence="2">JCM 6242</strain>
    </source>
</reference>
<protein>
    <submittedName>
        <fullName evidence="1">Uncharacterized protein</fullName>
    </submittedName>
</protein>
<evidence type="ECO:0000313" key="1">
    <source>
        <dbReference type="EMBL" id="GAA2908396.1"/>
    </source>
</evidence>
<gene>
    <name evidence="1" type="ORF">GCM10010517_74820</name>
</gene>
<dbReference type="Proteomes" id="UP001500831">
    <property type="component" value="Unassembled WGS sequence"/>
</dbReference>
<accession>A0ABP6ISW7</accession>
<dbReference type="RefSeq" id="WP_344981369.1">
    <property type="nucleotide sequence ID" value="NZ_BAAAVI010000095.1"/>
</dbReference>
<keyword evidence="2" id="KW-1185">Reference proteome</keyword>
<proteinExistence type="predicted"/>
<name>A0ABP6ISW7_9ACTN</name>
<dbReference type="EMBL" id="BAAAVI010000095">
    <property type="protein sequence ID" value="GAA2908396.1"/>
    <property type="molecule type" value="Genomic_DNA"/>
</dbReference>
<evidence type="ECO:0000313" key="2">
    <source>
        <dbReference type="Proteomes" id="UP001500831"/>
    </source>
</evidence>
<organism evidence="1 2">
    <name type="scientific">Streptosporangium fragile</name>
    <dbReference type="NCBI Taxonomy" id="46186"/>
    <lineage>
        <taxon>Bacteria</taxon>
        <taxon>Bacillati</taxon>
        <taxon>Actinomycetota</taxon>
        <taxon>Actinomycetes</taxon>
        <taxon>Streptosporangiales</taxon>
        <taxon>Streptosporangiaceae</taxon>
        <taxon>Streptosporangium</taxon>
    </lineage>
</organism>